<name>A0AA37T5Q0_9GAMM</name>
<comment type="caution">
    <text evidence="2">The sequence shown here is derived from an EMBL/GenBank/DDBJ whole genome shotgun (WGS) entry which is preliminary data.</text>
</comment>
<evidence type="ECO:0000313" key="2">
    <source>
        <dbReference type="EMBL" id="GLS27803.1"/>
    </source>
</evidence>
<dbReference type="Pfam" id="PF11301">
    <property type="entry name" value="DUF3103"/>
    <property type="match status" value="1"/>
</dbReference>
<keyword evidence="1" id="KW-0732">Signal</keyword>
<proteinExistence type="predicted"/>
<dbReference type="AlphaFoldDB" id="A0AA37T5Q0"/>
<keyword evidence="3" id="KW-1185">Reference proteome</keyword>
<sequence length="395" mass="43932">MKSIFKSIALGVSVCAFSASAFANHYNTQAQFDRRALTIELQRTLSSPNIFDKTVKALQSTPKGIAITELVKKIEIKELADQSAVASLSQKSTNYCLIDKETKSSAACQTALKQSVEIPEVWMHLPKSYQGNLQKETLYAYPPTGNEQSWERIEAFDRFGNTVWLDKNTPPNVPVIVLETHGANASIEKVKLMNSTLRDLGLQSRNINTLITSEKKSSTATSIQATEDASLMSKIMIKDVQEPWIKGSAEIYMITSGVKSSANDPEIAIIPLNYLDDEETAYYPNQLVLFWSDYTYNVANIQFWEDDADTNYQNLVATLLRAVSDIGGLAGIPELEAVFDIASIIVEAMPSEWYEDNDDFVDSCYTLEKNAYYSDHTCAANNAVISLEPYVLTSE</sequence>
<dbReference type="RefSeq" id="WP_232595594.1">
    <property type="nucleotide sequence ID" value="NZ_BSPD01000090.1"/>
</dbReference>
<accession>A0AA37T5Q0</accession>
<dbReference type="Proteomes" id="UP001156870">
    <property type="component" value="Unassembled WGS sequence"/>
</dbReference>
<dbReference type="EMBL" id="BSPD01000090">
    <property type="protein sequence ID" value="GLS27803.1"/>
    <property type="molecule type" value="Genomic_DNA"/>
</dbReference>
<evidence type="ECO:0008006" key="4">
    <source>
        <dbReference type="Google" id="ProtNLM"/>
    </source>
</evidence>
<gene>
    <name evidence="2" type="ORF">GCM10007877_35220</name>
</gene>
<evidence type="ECO:0000313" key="3">
    <source>
        <dbReference type="Proteomes" id="UP001156870"/>
    </source>
</evidence>
<evidence type="ECO:0000256" key="1">
    <source>
        <dbReference type="SAM" id="SignalP"/>
    </source>
</evidence>
<organism evidence="2 3">
    <name type="scientific">Marinibactrum halimedae</name>
    <dbReference type="NCBI Taxonomy" id="1444977"/>
    <lineage>
        <taxon>Bacteria</taxon>
        <taxon>Pseudomonadati</taxon>
        <taxon>Pseudomonadota</taxon>
        <taxon>Gammaproteobacteria</taxon>
        <taxon>Cellvibrionales</taxon>
        <taxon>Cellvibrionaceae</taxon>
        <taxon>Marinibactrum</taxon>
    </lineage>
</organism>
<feature type="chain" id="PRO_5041230857" description="DUF3103 family protein" evidence="1">
    <location>
        <begin position="24"/>
        <end position="395"/>
    </location>
</feature>
<dbReference type="InterPro" id="IPR021452">
    <property type="entry name" value="DUF3103"/>
</dbReference>
<reference evidence="2 3" key="1">
    <citation type="journal article" date="2014" name="Int. J. Syst. Evol. Microbiol.">
        <title>Complete genome sequence of Corynebacterium casei LMG S-19264T (=DSM 44701T), isolated from a smear-ripened cheese.</title>
        <authorList>
            <consortium name="US DOE Joint Genome Institute (JGI-PGF)"/>
            <person name="Walter F."/>
            <person name="Albersmeier A."/>
            <person name="Kalinowski J."/>
            <person name="Ruckert C."/>
        </authorList>
    </citation>
    <scope>NUCLEOTIDE SEQUENCE [LARGE SCALE GENOMIC DNA]</scope>
    <source>
        <strain evidence="2 3">NBRC 110095</strain>
    </source>
</reference>
<feature type="signal peptide" evidence="1">
    <location>
        <begin position="1"/>
        <end position="23"/>
    </location>
</feature>
<protein>
    <recommendedName>
        <fullName evidence="4">DUF3103 family protein</fullName>
    </recommendedName>
</protein>